<organism evidence="1 2">
    <name type="scientific">Extremus antarcticus</name>
    <dbReference type="NCBI Taxonomy" id="702011"/>
    <lineage>
        <taxon>Eukaryota</taxon>
        <taxon>Fungi</taxon>
        <taxon>Dikarya</taxon>
        <taxon>Ascomycota</taxon>
        <taxon>Pezizomycotina</taxon>
        <taxon>Dothideomycetes</taxon>
        <taxon>Dothideomycetidae</taxon>
        <taxon>Mycosphaerellales</taxon>
        <taxon>Extremaceae</taxon>
        <taxon>Extremus</taxon>
    </lineage>
</organism>
<protein>
    <submittedName>
        <fullName evidence="1">Uncharacterized protein</fullName>
    </submittedName>
</protein>
<proteinExistence type="predicted"/>
<dbReference type="Proteomes" id="UP001271007">
    <property type="component" value="Unassembled WGS sequence"/>
</dbReference>
<gene>
    <name evidence="1" type="ORF">LTR09_008983</name>
</gene>
<sequence>MQQISKPCRLTSLPAELREQIWILALDVDSHCTNYYPLEPGLTAVSRGIRAETIPLYYSRLRLGIYGDIWCERNGKLVFTRHAYRNDRIEPVKLNFVTRLEVRCCTLSADSNARYFVLNIALDKRSGIMSITDYSAHAYRYRSLNASETADPAYIEDVMTILRSHLSARTSSLMSCHDRAPDNMQAAVLDWLASIGEGVLQLRRST</sequence>
<evidence type="ECO:0000313" key="1">
    <source>
        <dbReference type="EMBL" id="KAK3049807.1"/>
    </source>
</evidence>
<accession>A0AAJ0D9V2</accession>
<comment type="caution">
    <text evidence="1">The sequence shown here is derived from an EMBL/GenBank/DDBJ whole genome shotgun (WGS) entry which is preliminary data.</text>
</comment>
<dbReference type="EMBL" id="JAWDJX010000037">
    <property type="protein sequence ID" value="KAK3049807.1"/>
    <property type="molecule type" value="Genomic_DNA"/>
</dbReference>
<evidence type="ECO:0000313" key="2">
    <source>
        <dbReference type="Proteomes" id="UP001271007"/>
    </source>
</evidence>
<keyword evidence="2" id="KW-1185">Reference proteome</keyword>
<name>A0AAJ0D9V2_9PEZI</name>
<dbReference type="AlphaFoldDB" id="A0AAJ0D9V2"/>
<reference evidence="1" key="1">
    <citation type="submission" date="2023-04" db="EMBL/GenBank/DDBJ databases">
        <title>Black Yeasts Isolated from many extreme environments.</title>
        <authorList>
            <person name="Coleine C."/>
            <person name="Stajich J.E."/>
            <person name="Selbmann L."/>
        </authorList>
    </citation>
    <scope>NUCLEOTIDE SEQUENCE</scope>
    <source>
        <strain evidence="1">CCFEE 5312</strain>
    </source>
</reference>